<evidence type="ECO:0000256" key="2">
    <source>
        <dbReference type="ARBA" id="ARBA00022980"/>
    </source>
</evidence>
<feature type="domain" description="Large ribosomal subunit protein uL11 N-terminal" evidence="6">
    <location>
        <begin position="25"/>
        <end position="81"/>
    </location>
</feature>
<proteinExistence type="inferred from homology"/>
<dbReference type="GO" id="GO:0022625">
    <property type="term" value="C:cytosolic large ribosomal subunit"/>
    <property type="evidence" value="ECO:0007669"/>
    <property type="project" value="TreeGrafter"/>
</dbReference>
<evidence type="ECO:0000259" key="6">
    <source>
        <dbReference type="Pfam" id="PF03946"/>
    </source>
</evidence>
<dbReference type="Proteomes" id="UP001230268">
    <property type="component" value="Unassembled WGS sequence"/>
</dbReference>
<evidence type="ECO:0000313" key="7">
    <source>
        <dbReference type="EMBL" id="KAK1442716.1"/>
    </source>
</evidence>
<evidence type="ECO:0000256" key="4">
    <source>
        <dbReference type="RuleBase" id="RU003978"/>
    </source>
</evidence>
<dbReference type="Pfam" id="PF03946">
    <property type="entry name" value="Ribosomal_L11_N"/>
    <property type="match status" value="1"/>
</dbReference>
<dbReference type="InterPro" id="IPR036796">
    <property type="entry name" value="Ribosomal_uL11_N_sf"/>
</dbReference>
<dbReference type="AlphaFoldDB" id="A0AAD8LP94"/>
<comment type="caution">
    <text evidence="7">The sequence shown here is derived from an EMBL/GenBank/DDBJ whole genome shotgun (WGS) entry which is preliminary data.</text>
</comment>
<dbReference type="InterPro" id="IPR000911">
    <property type="entry name" value="Ribosomal_uL11"/>
</dbReference>
<evidence type="ECO:0000256" key="3">
    <source>
        <dbReference type="ARBA" id="ARBA00023274"/>
    </source>
</evidence>
<organism evidence="7 8">
    <name type="scientific">Babesia gibsoni</name>
    <dbReference type="NCBI Taxonomy" id="33632"/>
    <lineage>
        <taxon>Eukaryota</taxon>
        <taxon>Sar</taxon>
        <taxon>Alveolata</taxon>
        <taxon>Apicomplexa</taxon>
        <taxon>Aconoidasida</taxon>
        <taxon>Piroplasmida</taxon>
        <taxon>Babesiidae</taxon>
        <taxon>Babesia</taxon>
    </lineage>
</organism>
<dbReference type="HAMAP" id="MF_00736">
    <property type="entry name" value="Ribosomal_uL11"/>
    <property type="match status" value="1"/>
</dbReference>
<accession>A0AAD8LP94</accession>
<dbReference type="SMART" id="SM00649">
    <property type="entry name" value="RL11"/>
    <property type="match status" value="1"/>
</dbReference>
<reference evidence="7" key="1">
    <citation type="submission" date="2023-08" db="EMBL/GenBank/DDBJ databases">
        <title>Draft sequence of the Babesia gibsoni genome.</title>
        <authorList>
            <person name="Yamagishi J.Y."/>
            <person name="Xuan X.X."/>
        </authorList>
    </citation>
    <scope>NUCLEOTIDE SEQUENCE</scope>
    <source>
        <strain evidence="7">Azabu</strain>
    </source>
</reference>
<feature type="domain" description="Large ribosomal subunit protein uL11 C-terminal" evidence="5">
    <location>
        <begin position="86"/>
        <end position="155"/>
    </location>
</feature>
<name>A0AAD8LP94_BABGI</name>
<gene>
    <name evidence="7" type="ORF">BgAZ_302340</name>
</gene>
<dbReference type="FunFam" id="1.10.10.250:FF:000002">
    <property type="entry name" value="60S ribosomal protein L12"/>
    <property type="match status" value="1"/>
</dbReference>
<dbReference type="GO" id="GO:0003735">
    <property type="term" value="F:structural constituent of ribosome"/>
    <property type="evidence" value="ECO:0007669"/>
    <property type="project" value="InterPro"/>
</dbReference>
<keyword evidence="3 4" id="KW-0687">Ribonucleoprotein</keyword>
<evidence type="ECO:0000259" key="5">
    <source>
        <dbReference type="Pfam" id="PF00298"/>
    </source>
</evidence>
<dbReference type="PANTHER" id="PTHR11661">
    <property type="entry name" value="60S RIBOSOMAL PROTEIN L12"/>
    <property type="match status" value="1"/>
</dbReference>
<protein>
    <submittedName>
        <fullName evidence="7">60S ribosomal protein L12 like protein</fullName>
    </submittedName>
</protein>
<sequence length="177" mass="19414">MSKKPDPNQIVYGRCGLQSSHDISVYLRQLGGEVAPSSVLAPKLGPLGMSPKKVGDDIAKETANWKGIKVTVKLTIQNRQAKIEVKPSATALLIKELKEPLRDRKKVKNIKHSGNLTWEQLMSVARTMRPNSMAKTLSGTVKEVLGTCFAIGCTVDNEKPRVLQERIDDGTIEIPAQ</sequence>
<evidence type="ECO:0000256" key="1">
    <source>
        <dbReference type="ARBA" id="ARBA00010537"/>
    </source>
</evidence>
<dbReference type="SUPFAM" id="SSF54747">
    <property type="entry name" value="Ribosomal L11/L12e N-terminal domain"/>
    <property type="match status" value="1"/>
</dbReference>
<dbReference type="EMBL" id="JAVEPI010000003">
    <property type="protein sequence ID" value="KAK1442716.1"/>
    <property type="molecule type" value="Genomic_DNA"/>
</dbReference>
<keyword evidence="8" id="KW-1185">Reference proteome</keyword>
<dbReference type="GO" id="GO:0070180">
    <property type="term" value="F:large ribosomal subunit rRNA binding"/>
    <property type="evidence" value="ECO:0007669"/>
    <property type="project" value="TreeGrafter"/>
</dbReference>
<dbReference type="InterPro" id="IPR036769">
    <property type="entry name" value="Ribosomal_uL11_C_sf"/>
</dbReference>
<comment type="similarity">
    <text evidence="1 4">Belongs to the universal ribosomal protein uL11 family.</text>
</comment>
<dbReference type="Gene3D" id="3.30.1550.10">
    <property type="entry name" value="Ribosomal protein L11/L12, N-terminal domain"/>
    <property type="match status" value="1"/>
</dbReference>
<dbReference type="Pfam" id="PF00298">
    <property type="entry name" value="Ribosomal_L11"/>
    <property type="match status" value="1"/>
</dbReference>
<dbReference type="Gene3D" id="1.10.10.250">
    <property type="entry name" value="Ribosomal protein L11, C-terminal domain"/>
    <property type="match status" value="1"/>
</dbReference>
<dbReference type="GO" id="GO:0006412">
    <property type="term" value="P:translation"/>
    <property type="evidence" value="ECO:0007669"/>
    <property type="project" value="InterPro"/>
</dbReference>
<evidence type="ECO:0000313" key="8">
    <source>
        <dbReference type="Proteomes" id="UP001230268"/>
    </source>
</evidence>
<keyword evidence="2 4" id="KW-0689">Ribosomal protein</keyword>
<dbReference type="SUPFAM" id="SSF46906">
    <property type="entry name" value="Ribosomal protein L11, C-terminal domain"/>
    <property type="match status" value="1"/>
</dbReference>
<dbReference type="InterPro" id="IPR020784">
    <property type="entry name" value="Ribosomal_uL11_N"/>
</dbReference>
<dbReference type="InterPro" id="IPR020783">
    <property type="entry name" value="Ribosomal_uL11_C"/>
</dbReference>
<dbReference type="FunFam" id="3.30.1550.10:FF:000002">
    <property type="entry name" value="60S ribosomal protein L12"/>
    <property type="match status" value="1"/>
</dbReference>
<dbReference type="PANTHER" id="PTHR11661:SF2">
    <property type="entry name" value="LARGE RIBOSOMAL SUBUNIT PROTEIN UL11"/>
    <property type="match status" value="1"/>
</dbReference>